<protein>
    <submittedName>
        <fullName evidence="4">von Willebrand factor type A</fullName>
    </submittedName>
</protein>
<feature type="region of interest" description="Disordered" evidence="1">
    <location>
        <begin position="801"/>
        <end position="841"/>
    </location>
</feature>
<proteinExistence type="predicted"/>
<feature type="domain" description="VWFA" evidence="3">
    <location>
        <begin position="1179"/>
        <end position="1406"/>
    </location>
</feature>
<feature type="region of interest" description="Disordered" evidence="1">
    <location>
        <begin position="752"/>
        <end position="774"/>
    </location>
</feature>
<feature type="transmembrane region" description="Helical" evidence="2">
    <location>
        <begin position="56"/>
        <end position="75"/>
    </location>
</feature>
<feature type="region of interest" description="Disordered" evidence="1">
    <location>
        <begin position="1"/>
        <end position="21"/>
    </location>
</feature>
<evidence type="ECO:0000313" key="4">
    <source>
        <dbReference type="EMBL" id="ADB16484.1"/>
    </source>
</evidence>
<dbReference type="InterPro" id="IPR002035">
    <property type="entry name" value="VWF_A"/>
</dbReference>
<reference evidence="4 5" key="1">
    <citation type="journal article" date="2009" name="Stand. Genomic Sci.">
        <title>Complete genome sequence of Pirellula staleyi type strain (ATCC 27377).</title>
        <authorList>
            <person name="Clum A."/>
            <person name="Tindall B.J."/>
            <person name="Sikorski J."/>
            <person name="Ivanova N."/>
            <person name="Mavrommatis K."/>
            <person name="Lucas S."/>
            <person name="Glavina del Rio T."/>
            <person name="Nolan M."/>
            <person name="Chen F."/>
            <person name="Tice H."/>
            <person name="Pitluck S."/>
            <person name="Cheng J.F."/>
            <person name="Chertkov O."/>
            <person name="Brettin T."/>
            <person name="Han C."/>
            <person name="Detter J.C."/>
            <person name="Kuske C."/>
            <person name="Bruce D."/>
            <person name="Goodwin L."/>
            <person name="Ovchinikova G."/>
            <person name="Pati A."/>
            <person name="Mikhailova N."/>
            <person name="Chen A."/>
            <person name="Palaniappan K."/>
            <person name="Land M."/>
            <person name="Hauser L."/>
            <person name="Chang Y.J."/>
            <person name="Jeffries C.D."/>
            <person name="Chain P."/>
            <person name="Rohde M."/>
            <person name="Goker M."/>
            <person name="Bristow J."/>
            <person name="Eisen J.A."/>
            <person name="Markowitz V."/>
            <person name="Hugenholtz P."/>
            <person name="Kyrpides N.C."/>
            <person name="Klenk H.P."/>
            <person name="Lapidus A."/>
        </authorList>
    </citation>
    <scope>NUCLEOTIDE SEQUENCE [LARGE SCALE GENOMIC DNA]</scope>
    <source>
        <strain evidence="5">ATCC 27377 / DSM 6068 / ICPB 4128</strain>
    </source>
</reference>
<keyword evidence="2" id="KW-1133">Transmembrane helix</keyword>
<organism evidence="4 5">
    <name type="scientific">Pirellula staleyi (strain ATCC 27377 / DSM 6068 / ICPB 4128)</name>
    <name type="common">Pirella staleyi</name>
    <dbReference type="NCBI Taxonomy" id="530564"/>
    <lineage>
        <taxon>Bacteria</taxon>
        <taxon>Pseudomonadati</taxon>
        <taxon>Planctomycetota</taxon>
        <taxon>Planctomycetia</taxon>
        <taxon>Pirellulales</taxon>
        <taxon>Pirellulaceae</taxon>
        <taxon>Pirellula</taxon>
    </lineage>
</organism>
<evidence type="ECO:0000259" key="3">
    <source>
        <dbReference type="PROSITE" id="PS50234"/>
    </source>
</evidence>
<dbReference type="OrthoDB" id="219385at2"/>
<keyword evidence="5" id="KW-1185">Reference proteome</keyword>
<dbReference type="InterPro" id="IPR036465">
    <property type="entry name" value="vWFA_dom_sf"/>
</dbReference>
<dbReference type="STRING" id="530564.Psta_1809"/>
<dbReference type="eggNOG" id="COG2304">
    <property type="taxonomic scope" value="Bacteria"/>
</dbReference>
<feature type="compositionally biased region" description="Polar residues" evidence="1">
    <location>
        <begin position="814"/>
        <end position="828"/>
    </location>
</feature>
<dbReference type="PROSITE" id="PS50234">
    <property type="entry name" value="VWFA"/>
    <property type="match status" value="1"/>
</dbReference>
<evidence type="ECO:0000256" key="2">
    <source>
        <dbReference type="SAM" id="Phobius"/>
    </source>
</evidence>
<gene>
    <name evidence="4" type="ordered locus">Psta_1809</name>
</gene>
<evidence type="ECO:0000313" key="5">
    <source>
        <dbReference type="Proteomes" id="UP000001887"/>
    </source>
</evidence>
<evidence type="ECO:0000256" key="1">
    <source>
        <dbReference type="SAM" id="MobiDB-lite"/>
    </source>
</evidence>
<dbReference type="SMART" id="SM00327">
    <property type="entry name" value="VWA"/>
    <property type="match status" value="1"/>
</dbReference>
<dbReference type="KEGG" id="psl:Psta_1809"/>
<dbReference type="Gene3D" id="3.40.50.410">
    <property type="entry name" value="von Willebrand factor, type A domain"/>
    <property type="match status" value="1"/>
</dbReference>
<keyword evidence="2" id="KW-0812">Transmembrane</keyword>
<dbReference type="HOGENOM" id="CLU_239701_0_0_0"/>
<sequence length="1740" mass="188743">MASQQSASSRGASAKRGGWKGATTTVVETPHRWQSGAAPGRTTAGPTWGRYRRTRVMILGIISIWLIGLLVWYLLFRPAMTPMVTVVATRYDMPLPPNSWATEDLRGIKELDSQTLRLFDGSAAWESEERGIRQLEQHLKSAKPRIERSGMLMLYWSMPGCVDDEGQPCFIPPGASPHRSETWLPLADVLEEIKKQDLPTSVHKLMILDVSRERANWSVGMLTTTFPAAVEKVVNQSGIPNLAILLSASPGQAAVASTELRGTVFGRAMTIGLAGAADARASGGNGNGRVSLHELLHYTTDRVEKWTKAHRGLPQQPMLVPSTTPDVNLAYAMSTSSWRKLDAQSKRQESAPPVVAVATLTKLWKTHDRLAAERVYRFDPIGWRHFQHQLLRLEQLTTAGDAYRQQAIDLATQLSSQCDALDSRLAAAMVRPSIFSYSQVMTPTPDKLSPGRSLPSLGTADLLASVVPQQSRLVREQLSLVASQPTENGIVEALRVIEEAKLPTDPVEVHFLRLVARFHVPQLWSSSTVVGKAIDVRRRASELAIQRGDITLLGDERAYALSRGERIDSDRARRMAEDLLLAGNAAAGVDASSLYTSAETALASSQQAYLDAAISLASRDEAWSEAIYFAKWLAEPQTSQADQRSADDAIRTELLPMISALRRFDEATSRSENQDVTSSRFDATSSAQLTAAHRALHERLKKAIAAATGGKGTDAANVNKLENLLTLPMIPWLQRDALRRKLTETLGELETLAAAPPVPKTGEEQVAEPPADQMARLESSWTVHPLIAALSLESEASIVASDPLPGSTDKPAVTTPTSIEAPVSQANPTTPPALDLSLPTSPDIAIDGELFSADGKVETKEFATSQTADAPKPQATAQEKGEKSDPEATNPSQLFATLDKQAAVIRARLMRLSAPELIVLPELAASATESSVRTRASLSGWSDLCKTDSLLRAAAPLWFPAPVDDPIGRLRSRDLQQLLLAEADRALVDFYGPPAPRREPFFATATSQLLSLAREIDPPTTTIQSQFEQLGDLLNRRTEAARSAVAVSASDILLIDQTPSVTSQVRISAPVPAIAASLPEAEAAIYFTDDQGRVGSTARILDTKSLMTQSNPVAWESVFVAAGLESRGPLMAAVANVRGNEFAAPLLLRAAGGKRIEFAKPTYGPPTVTIHGFRRRQASVVFVLDCSHTMKALDEVESPDGGVRATSQRMELAKGALRSMLTQLAERGDARVGVRFFGHRVGWSTVEANKLLRQNRYAGEIPPELQPYADVENILPLGRFDSVIAGRVFEAMKTVEPWGESPIYLSITEALRDFAQEDGESEKSIVVITDGKNYQFNAPSQLARTKDDVLAARGSRDIKVHIVGFNIEPSESEVASREFREIAEATGGEFLPATSAGSLVRSLESVLRAAEFTVASTGDGSSQSARIGSTLTLPKINAPQTFAAEFEAAKQELLLSGGEAVELNVARNGTRLEVPPFLKGSPKFVRLAPVVRGQATGIQVGIHRPVRQEGRVIVPMSLQDSDQYFVTRPVEWWVEVRPRQASSESEPSGYYFYDPIYEAEKSVPLWNCVANNWPTSARQAEITTFCKFAKTNPTVAIPLLEVAGTPPPSPAGFPVEGMTGVTYQARYVHDEASGRLQVGIVERHSSSSLGVGSLKVSLSLSPKSAVHQFDSENGIVLHTFDFERVPTADLGSMVIHFTSREDLRSGAIELTEPVILDIADRSDLIGPQPITNEQTTGGIR</sequence>
<feature type="compositionally biased region" description="Low complexity" evidence="1">
    <location>
        <begin position="1"/>
        <end position="16"/>
    </location>
</feature>
<accession>D2QZK1</accession>
<feature type="region of interest" description="Disordered" evidence="1">
    <location>
        <begin position="860"/>
        <end position="892"/>
    </location>
</feature>
<dbReference type="EMBL" id="CP001848">
    <property type="protein sequence ID" value="ADB16484.1"/>
    <property type="molecule type" value="Genomic_DNA"/>
</dbReference>
<dbReference type="Proteomes" id="UP000001887">
    <property type="component" value="Chromosome"/>
</dbReference>
<name>D2QZK1_PIRSD</name>
<dbReference type="CDD" id="cd00198">
    <property type="entry name" value="vWFA"/>
    <property type="match status" value="1"/>
</dbReference>
<keyword evidence="2" id="KW-0472">Membrane</keyword>
<dbReference type="SUPFAM" id="SSF53300">
    <property type="entry name" value="vWA-like"/>
    <property type="match status" value="1"/>
</dbReference>